<sequence length="83" mass="9410">MGSCLRPVKWSRSSNCLAIAVGFLLLLGLSRWRSCLLVPSLAVEMPSSRELQEKSGLIERKDVRWCELNGWPYGGIYRGWGRL</sequence>
<evidence type="ECO:0000313" key="2">
    <source>
        <dbReference type="Proteomes" id="UP000326396"/>
    </source>
</evidence>
<gene>
    <name evidence="1" type="ORF">E3N88_29444</name>
</gene>
<evidence type="ECO:0000313" key="1">
    <source>
        <dbReference type="EMBL" id="KAD3640221.1"/>
    </source>
</evidence>
<comment type="caution">
    <text evidence="1">The sequence shown here is derived from an EMBL/GenBank/DDBJ whole genome shotgun (WGS) entry which is preliminary data.</text>
</comment>
<dbReference type="EMBL" id="SZYD01000015">
    <property type="protein sequence ID" value="KAD3640221.1"/>
    <property type="molecule type" value="Genomic_DNA"/>
</dbReference>
<name>A0A5N6MIT9_9ASTR</name>
<proteinExistence type="predicted"/>
<accession>A0A5N6MIT9</accession>
<reference evidence="1 2" key="1">
    <citation type="submission" date="2019-05" db="EMBL/GenBank/DDBJ databases">
        <title>Mikania micrantha, genome provides insights into the molecular mechanism of rapid growth.</title>
        <authorList>
            <person name="Liu B."/>
        </authorList>
    </citation>
    <scope>NUCLEOTIDE SEQUENCE [LARGE SCALE GENOMIC DNA]</scope>
    <source>
        <strain evidence="1">NLD-2019</strain>
        <tissue evidence="1">Leaf</tissue>
    </source>
</reference>
<organism evidence="1 2">
    <name type="scientific">Mikania micrantha</name>
    <name type="common">bitter vine</name>
    <dbReference type="NCBI Taxonomy" id="192012"/>
    <lineage>
        <taxon>Eukaryota</taxon>
        <taxon>Viridiplantae</taxon>
        <taxon>Streptophyta</taxon>
        <taxon>Embryophyta</taxon>
        <taxon>Tracheophyta</taxon>
        <taxon>Spermatophyta</taxon>
        <taxon>Magnoliopsida</taxon>
        <taxon>eudicotyledons</taxon>
        <taxon>Gunneridae</taxon>
        <taxon>Pentapetalae</taxon>
        <taxon>asterids</taxon>
        <taxon>campanulids</taxon>
        <taxon>Asterales</taxon>
        <taxon>Asteraceae</taxon>
        <taxon>Asteroideae</taxon>
        <taxon>Heliantheae alliance</taxon>
        <taxon>Eupatorieae</taxon>
        <taxon>Mikania</taxon>
    </lineage>
</organism>
<dbReference type="Proteomes" id="UP000326396">
    <property type="component" value="Linkage Group LG5"/>
</dbReference>
<protein>
    <submittedName>
        <fullName evidence="1">Uncharacterized protein</fullName>
    </submittedName>
</protein>
<dbReference type="AlphaFoldDB" id="A0A5N6MIT9"/>
<keyword evidence="2" id="KW-1185">Reference proteome</keyword>